<dbReference type="InterPro" id="IPR029068">
    <property type="entry name" value="Glyas_Bleomycin-R_OHBP_Dase"/>
</dbReference>
<dbReference type="OrthoDB" id="4548523at2"/>
<sequence length="159" mass="17186">MLRGVCTVGFSADDLNAAARWYSELLNTEPYFRAYECETCEARAFGVGHCAECGTAMQLGYIEFWVGDDQVELGFIDRRYLAGKANAPGSATVAWHVDDLTATMETLLAMGATAHEPITEQGGSGSGFVTASVIDPFGNVLGIYHNPHYLDMLAARHKA</sequence>
<gene>
    <name evidence="2" type="ORF">E1261_16805</name>
</gene>
<dbReference type="Pfam" id="PF00903">
    <property type="entry name" value="Glyoxalase"/>
    <property type="match status" value="1"/>
</dbReference>
<evidence type="ECO:0000313" key="2">
    <source>
        <dbReference type="EMBL" id="TDC29055.1"/>
    </source>
</evidence>
<keyword evidence="3" id="KW-1185">Reference proteome</keyword>
<dbReference type="PROSITE" id="PS51819">
    <property type="entry name" value="VOC"/>
    <property type="match status" value="1"/>
</dbReference>
<protein>
    <submittedName>
        <fullName evidence="2">VOC family protein</fullName>
    </submittedName>
</protein>
<name>A0A4V2XR98_9ACTN</name>
<dbReference type="AlphaFoldDB" id="A0A4V2XR98"/>
<dbReference type="InterPro" id="IPR004360">
    <property type="entry name" value="Glyas_Fos-R_dOase_dom"/>
</dbReference>
<comment type="caution">
    <text evidence="2">The sequence shown here is derived from an EMBL/GenBank/DDBJ whole genome shotgun (WGS) entry which is preliminary data.</text>
</comment>
<evidence type="ECO:0000313" key="3">
    <source>
        <dbReference type="Proteomes" id="UP000295075"/>
    </source>
</evidence>
<dbReference type="InterPro" id="IPR037523">
    <property type="entry name" value="VOC_core"/>
</dbReference>
<dbReference type="Proteomes" id="UP000295075">
    <property type="component" value="Unassembled WGS sequence"/>
</dbReference>
<reference evidence="2 3" key="1">
    <citation type="submission" date="2019-03" db="EMBL/GenBank/DDBJ databases">
        <title>Draft genome sequences of novel Actinobacteria.</title>
        <authorList>
            <person name="Sahin N."/>
            <person name="Ay H."/>
            <person name="Saygin H."/>
        </authorList>
    </citation>
    <scope>NUCLEOTIDE SEQUENCE [LARGE SCALE GENOMIC DNA]</scope>
    <source>
        <strain evidence="2 3">JCM 30547</strain>
    </source>
</reference>
<organism evidence="2 3">
    <name type="scientific">Kribbella albertanoniae</name>
    <dbReference type="NCBI Taxonomy" id="1266829"/>
    <lineage>
        <taxon>Bacteria</taxon>
        <taxon>Bacillati</taxon>
        <taxon>Actinomycetota</taxon>
        <taxon>Actinomycetes</taxon>
        <taxon>Propionibacteriales</taxon>
        <taxon>Kribbellaceae</taxon>
        <taxon>Kribbella</taxon>
    </lineage>
</organism>
<dbReference type="SUPFAM" id="SSF54593">
    <property type="entry name" value="Glyoxalase/Bleomycin resistance protein/Dihydroxybiphenyl dioxygenase"/>
    <property type="match status" value="1"/>
</dbReference>
<accession>A0A4V2XR98</accession>
<dbReference type="EMBL" id="SMKA01000066">
    <property type="protein sequence ID" value="TDC29055.1"/>
    <property type="molecule type" value="Genomic_DNA"/>
</dbReference>
<evidence type="ECO:0000259" key="1">
    <source>
        <dbReference type="PROSITE" id="PS51819"/>
    </source>
</evidence>
<dbReference type="Gene3D" id="3.10.180.10">
    <property type="entry name" value="2,3-Dihydroxybiphenyl 1,2-Dioxygenase, domain 1"/>
    <property type="match status" value="1"/>
</dbReference>
<dbReference type="RefSeq" id="WP_132407702.1">
    <property type="nucleotide sequence ID" value="NZ_SMKA01000066.1"/>
</dbReference>
<proteinExistence type="predicted"/>
<feature type="domain" description="VOC" evidence="1">
    <location>
        <begin position="4"/>
        <end position="146"/>
    </location>
</feature>